<protein>
    <submittedName>
        <fullName evidence="2">ROK family protein</fullName>
    </submittedName>
</protein>
<dbReference type="PANTHER" id="PTHR18964:SF169">
    <property type="entry name" value="N-ACETYLMANNOSAMINE KINASE"/>
    <property type="match status" value="1"/>
</dbReference>
<dbReference type="Gene3D" id="3.30.420.40">
    <property type="match status" value="2"/>
</dbReference>
<evidence type="ECO:0000256" key="1">
    <source>
        <dbReference type="ARBA" id="ARBA00006479"/>
    </source>
</evidence>
<proteinExistence type="inferred from homology"/>
<comment type="similarity">
    <text evidence="1">Belongs to the ROK (NagC/XylR) family.</text>
</comment>
<accession>A0A939HFK5</accession>
<reference evidence="2" key="1">
    <citation type="submission" date="2021-03" db="EMBL/GenBank/DDBJ databases">
        <title>A new species, PO-11, isolated from a karst cave deposit.</title>
        <authorList>
            <person name="Zhaoxiaoyong W."/>
        </authorList>
    </citation>
    <scope>NUCLEOTIDE SEQUENCE</scope>
    <source>
        <strain evidence="2">PO-11</strain>
    </source>
</reference>
<dbReference type="Pfam" id="PF00480">
    <property type="entry name" value="ROK"/>
    <property type="match status" value="1"/>
</dbReference>
<dbReference type="Proteomes" id="UP000664164">
    <property type="component" value="Unassembled WGS sequence"/>
</dbReference>
<dbReference type="PANTHER" id="PTHR18964">
    <property type="entry name" value="ROK (REPRESSOR, ORF, KINASE) FAMILY"/>
    <property type="match status" value="1"/>
</dbReference>
<comment type="caution">
    <text evidence="2">The sequence shown here is derived from an EMBL/GenBank/DDBJ whole genome shotgun (WGS) entry which is preliminary data.</text>
</comment>
<evidence type="ECO:0000313" key="3">
    <source>
        <dbReference type="Proteomes" id="UP000664164"/>
    </source>
</evidence>
<name>A0A939HFK5_9MICC</name>
<dbReference type="EMBL" id="JAFNLL010000002">
    <property type="protein sequence ID" value="MBO1266408.1"/>
    <property type="molecule type" value="Genomic_DNA"/>
</dbReference>
<dbReference type="SUPFAM" id="SSF53067">
    <property type="entry name" value="Actin-like ATPase domain"/>
    <property type="match status" value="1"/>
</dbReference>
<keyword evidence="3" id="KW-1185">Reference proteome</keyword>
<sequence>MVLGAAEAAVLAFDVGGTDLKAGLVDAEGRVLGMRRVPTPHDAGRPAEAILDRVAELARDLAAEFPQAPAKAAGVIVPGIVDSGAGIGIYSANLGWRDFPFTAEAERRLGLPVAFNHDVRSASAVEHRYGGSREFDDVVVMVVGTGIAAAVFSGGEAVTAGGFAGELGHALVPDPDHPGSTILEAVGSAGAIAKRYTAHSGTPVAGAREVLERARGGEALAARIWADAVDALAFSICQCVSIIGTEAIVIGGGLAEAGEELLAPLRARVDQMLDFHRRPVIIRAQLGQDAGLLGAAMNARALLAPVSGQAPLAAQAPEHAPGPAGATR</sequence>
<dbReference type="InterPro" id="IPR000600">
    <property type="entry name" value="ROK"/>
</dbReference>
<evidence type="ECO:0000313" key="2">
    <source>
        <dbReference type="EMBL" id="MBO1266408.1"/>
    </source>
</evidence>
<dbReference type="RefSeq" id="WP_207614172.1">
    <property type="nucleotide sequence ID" value="NZ_JAFNLL010000002.1"/>
</dbReference>
<organism evidence="2 3">
    <name type="scientific">Arthrobacter cavernae</name>
    <dbReference type="NCBI Taxonomy" id="2817681"/>
    <lineage>
        <taxon>Bacteria</taxon>
        <taxon>Bacillati</taxon>
        <taxon>Actinomycetota</taxon>
        <taxon>Actinomycetes</taxon>
        <taxon>Micrococcales</taxon>
        <taxon>Micrococcaceae</taxon>
        <taxon>Arthrobacter</taxon>
    </lineage>
</organism>
<gene>
    <name evidence="2" type="ORF">J1902_00160</name>
</gene>
<dbReference type="InterPro" id="IPR043129">
    <property type="entry name" value="ATPase_NBD"/>
</dbReference>
<dbReference type="AlphaFoldDB" id="A0A939HFK5"/>